<dbReference type="STRING" id="1314782.A0A165U5Q5"/>
<reference evidence="4 5" key="1">
    <citation type="journal article" date="2016" name="Mol. Biol. Evol.">
        <title>Comparative Genomics of Early-Diverging Mushroom-Forming Fungi Provides Insights into the Origins of Lignocellulose Decay Capabilities.</title>
        <authorList>
            <person name="Nagy L.G."/>
            <person name="Riley R."/>
            <person name="Tritt A."/>
            <person name="Adam C."/>
            <person name="Daum C."/>
            <person name="Floudas D."/>
            <person name="Sun H."/>
            <person name="Yadav J.S."/>
            <person name="Pangilinan J."/>
            <person name="Larsson K.H."/>
            <person name="Matsuura K."/>
            <person name="Barry K."/>
            <person name="Labutti K."/>
            <person name="Kuo R."/>
            <person name="Ohm R.A."/>
            <person name="Bhattacharya S.S."/>
            <person name="Shirouzu T."/>
            <person name="Yoshinaga Y."/>
            <person name="Martin F.M."/>
            <person name="Grigoriev I.V."/>
            <person name="Hibbett D.S."/>
        </authorList>
    </citation>
    <scope>NUCLEOTIDE SEQUENCE [LARGE SCALE GENOMIC DNA]</scope>
    <source>
        <strain evidence="4 5">HHB14362 ss-1</strain>
    </source>
</reference>
<dbReference type="InterPro" id="IPR038955">
    <property type="entry name" value="PriA/CPL1_fungi"/>
</dbReference>
<feature type="signal peptide" evidence="2">
    <location>
        <begin position="1"/>
        <end position="22"/>
    </location>
</feature>
<organism evidence="4 5">
    <name type="scientific">Neolentinus lepideus HHB14362 ss-1</name>
    <dbReference type="NCBI Taxonomy" id="1314782"/>
    <lineage>
        <taxon>Eukaryota</taxon>
        <taxon>Fungi</taxon>
        <taxon>Dikarya</taxon>
        <taxon>Basidiomycota</taxon>
        <taxon>Agaricomycotina</taxon>
        <taxon>Agaricomycetes</taxon>
        <taxon>Gloeophyllales</taxon>
        <taxon>Gloeophyllaceae</taxon>
        <taxon>Neolentinus</taxon>
    </lineage>
</organism>
<sequence>MRPALSLIVLVAAALGSTGAVAELEARSPAPSKRLEPRAPAPSKRAPVVEARAPQPSKRAPAPAPSKRAPEPQPSKRSMLEQIAIYNEDLSAKFCPAPSSACPIDHMSKMPETLAEWDGVVFECVDFEEDLKACGGCGSVDVSHDCTAIPNALAVSCVQGACQCAVCSGGVTLGYDSSVVGSFLPTYTLYLFMDYIIIWTVSFITSL</sequence>
<dbReference type="Pfam" id="PF21671">
    <property type="entry name" value="CPL1-like"/>
    <property type="match status" value="1"/>
</dbReference>
<dbReference type="PANTHER" id="PTHR35192:SF2">
    <property type="entry name" value="APPLE DOMAIN-CONTAINING PROTEIN"/>
    <property type="match status" value="1"/>
</dbReference>
<evidence type="ECO:0000256" key="2">
    <source>
        <dbReference type="SAM" id="SignalP"/>
    </source>
</evidence>
<protein>
    <recommendedName>
        <fullName evidence="3">Protein CPL1-like domain-containing protein</fullName>
    </recommendedName>
</protein>
<feature type="domain" description="Protein CPL1-like" evidence="3">
    <location>
        <begin position="122"/>
        <end position="174"/>
    </location>
</feature>
<accession>A0A165U5Q5</accession>
<evidence type="ECO:0000256" key="1">
    <source>
        <dbReference type="SAM" id="MobiDB-lite"/>
    </source>
</evidence>
<evidence type="ECO:0000313" key="4">
    <source>
        <dbReference type="EMBL" id="KZT27685.1"/>
    </source>
</evidence>
<dbReference type="Proteomes" id="UP000076761">
    <property type="component" value="Unassembled WGS sequence"/>
</dbReference>
<dbReference type="EMBL" id="KV425561">
    <property type="protein sequence ID" value="KZT27685.1"/>
    <property type="molecule type" value="Genomic_DNA"/>
</dbReference>
<name>A0A165U5Q5_9AGAM</name>
<dbReference type="AlphaFoldDB" id="A0A165U5Q5"/>
<feature type="compositionally biased region" description="Low complexity" evidence="1">
    <location>
        <begin position="51"/>
        <end position="67"/>
    </location>
</feature>
<dbReference type="OrthoDB" id="439917at2759"/>
<evidence type="ECO:0000313" key="5">
    <source>
        <dbReference type="Proteomes" id="UP000076761"/>
    </source>
</evidence>
<feature type="chain" id="PRO_5007867431" description="Protein CPL1-like domain-containing protein" evidence="2">
    <location>
        <begin position="23"/>
        <end position="207"/>
    </location>
</feature>
<keyword evidence="5" id="KW-1185">Reference proteome</keyword>
<dbReference type="InParanoid" id="A0A165U5Q5"/>
<gene>
    <name evidence="4" type="ORF">NEOLEDRAFT_1168120</name>
</gene>
<proteinExistence type="predicted"/>
<evidence type="ECO:0000259" key="3">
    <source>
        <dbReference type="Pfam" id="PF21671"/>
    </source>
</evidence>
<keyword evidence="2" id="KW-0732">Signal</keyword>
<feature type="region of interest" description="Disordered" evidence="1">
    <location>
        <begin position="22"/>
        <end position="77"/>
    </location>
</feature>
<dbReference type="PANTHER" id="PTHR35192">
    <property type="entry name" value="PROTEIN, PUTATIVE-RELATED"/>
    <property type="match status" value="1"/>
</dbReference>
<dbReference type="InterPro" id="IPR048661">
    <property type="entry name" value="CPL1-like"/>
</dbReference>